<evidence type="ECO:0000313" key="10">
    <source>
        <dbReference type="EMBL" id="OGY34073.1"/>
    </source>
</evidence>
<comment type="similarity">
    <text evidence="2">Belongs to the MGMT family.</text>
</comment>
<dbReference type="GO" id="GO:0032259">
    <property type="term" value="P:methylation"/>
    <property type="evidence" value="ECO:0007669"/>
    <property type="project" value="UniProtKB-KW"/>
</dbReference>
<dbReference type="GO" id="GO:0006281">
    <property type="term" value="P:DNA repair"/>
    <property type="evidence" value="ECO:0007669"/>
    <property type="project" value="UniProtKB-KW"/>
</dbReference>
<comment type="caution">
    <text evidence="10">The sequence shown here is derived from an EMBL/GenBank/DDBJ whole genome shotgun (WGS) entry which is preliminary data.</text>
</comment>
<comment type="catalytic activity">
    <reaction evidence="8">
        <text>a 6-O-methyl-2'-deoxyguanosine in DNA + L-cysteinyl-[protein] = S-methyl-L-cysteinyl-[protein] + a 2'-deoxyguanosine in DNA</text>
        <dbReference type="Rhea" id="RHEA:24000"/>
        <dbReference type="Rhea" id="RHEA-COMP:10131"/>
        <dbReference type="Rhea" id="RHEA-COMP:10132"/>
        <dbReference type="Rhea" id="RHEA-COMP:11367"/>
        <dbReference type="Rhea" id="RHEA-COMP:11368"/>
        <dbReference type="ChEBI" id="CHEBI:29950"/>
        <dbReference type="ChEBI" id="CHEBI:82612"/>
        <dbReference type="ChEBI" id="CHEBI:85445"/>
        <dbReference type="ChEBI" id="CHEBI:85448"/>
        <dbReference type="EC" id="2.1.1.63"/>
    </reaction>
</comment>
<dbReference type="PROSITE" id="PS00374">
    <property type="entry name" value="MGMT"/>
    <property type="match status" value="1"/>
</dbReference>
<keyword evidence="4" id="KW-0489">Methyltransferase</keyword>
<evidence type="ECO:0000256" key="8">
    <source>
        <dbReference type="ARBA" id="ARBA00049348"/>
    </source>
</evidence>
<dbReference type="InterPro" id="IPR036388">
    <property type="entry name" value="WH-like_DNA-bd_sf"/>
</dbReference>
<evidence type="ECO:0000256" key="6">
    <source>
        <dbReference type="ARBA" id="ARBA00022763"/>
    </source>
</evidence>
<dbReference type="InterPro" id="IPR036217">
    <property type="entry name" value="MethylDNA_cys_MeTrfase_DNAb"/>
</dbReference>
<dbReference type="GO" id="GO:0003908">
    <property type="term" value="F:methylated-DNA-[protein]-cysteine S-methyltransferase activity"/>
    <property type="evidence" value="ECO:0007669"/>
    <property type="project" value="UniProtKB-EC"/>
</dbReference>
<dbReference type="NCBIfam" id="TIGR00589">
    <property type="entry name" value="ogt"/>
    <property type="match status" value="1"/>
</dbReference>
<dbReference type="Gene3D" id="1.10.10.10">
    <property type="entry name" value="Winged helix-like DNA-binding domain superfamily/Winged helix DNA-binding domain"/>
    <property type="match status" value="1"/>
</dbReference>
<proteinExistence type="inferred from homology"/>
<comment type="catalytic activity">
    <reaction evidence="1">
        <text>a 4-O-methyl-thymidine in DNA + L-cysteinyl-[protein] = a thymidine in DNA + S-methyl-L-cysteinyl-[protein]</text>
        <dbReference type="Rhea" id="RHEA:53428"/>
        <dbReference type="Rhea" id="RHEA-COMP:10131"/>
        <dbReference type="Rhea" id="RHEA-COMP:10132"/>
        <dbReference type="Rhea" id="RHEA-COMP:13555"/>
        <dbReference type="Rhea" id="RHEA-COMP:13556"/>
        <dbReference type="ChEBI" id="CHEBI:29950"/>
        <dbReference type="ChEBI" id="CHEBI:82612"/>
        <dbReference type="ChEBI" id="CHEBI:137386"/>
        <dbReference type="ChEBI" id="CHEBI:137387"/>
        <dbReference type="EC" id="2.1.1.63"/>
    </reaction>
</comment>
<dbReference type="Pfam" id="PF01035">
    <property type="entry name" value="DNA_binding_1"/>
    <property type="match status" value="1"/>
</dbReference>
<evidence type="ECO:0000256" key="4">
    <source>
        <dbReference type="ARBA" id="ARBA00022603"/>
    </source>
</evidence>
<evidence type="ECO:0000256" key="7">
    <source>
        <dbReference type="ARBA" id="ARBA00023204"/>
    </source>
</evidence>
<accession>A0A1G1X275</accession>
<evidence type="ECO:0000256" key="3">
    <source>
        <dbReference type="ARBA" id="ARBA00011918"/>
    </source>
</evidence>
<dbReference type="PANTHER" id="PTHR10815:SF13">
    <property type="entry name" value="METHYLATED-DNA--PROTEIN-CYSTEINE METHYLTRANSFERASE"/>
    <property type="match status" value="1"/>
</dbReference>
<dbReference type="EC" id="2.1.1.63" evidence="3"/>
<dbReference type="CDD" id="cd06445">
    <property type="entry name" value="ATase"/>
    <property type="match status" value="1"/>
</dbReference>
<keyword evidence="7" id="KW-0234">DNA repair</keyword>
<name>A0A1G1X275_9BACT</name>
<dbReference type="InterPro" id="IPR014048">
    <property type="entry name" value="MethylDNA_cys_MeTrfase_DNA-bd"/>
</dbReference>
<evidence type="ECO:0000259" key="9">
    <source>
        <dbReference type="Pfam" id="PF01035"/>
    </source>
</evidence>
<feature type="domain" description="Methylated-DNA-[protein]-cysteine S-methyltransferase DNA binding" evidence="9">
    <location>
        <begin position="5"/>
        <end position="83"/>
    </location>
</feature>
<evidence type="ECO:0000256" key="1">
    <source>
        <dbReference type="ARBA" id="ARBA00001286"/>
    </source>
</evidence>
<evidence type="ECO:0000256" key="5">
    <source>
        <dbReference type="ARBA" id="ARBA00022679"/>
    </source>
</evidence>
<evidence type="ECO:0000313" key="11">
    <source>
        <dbReference type="Proteomes" id="UP000177528"/>
    </source>
</evidence>
<evidence type="ECO:0000256" key="2">
    <source>
        <dbReference type="ARBA" id="ARBA00008711"/>
    </source>
</evidence>
<keyword evidence="5" id="KW-0808">Transferase</keyword>
<dbReference type="EMBL" id="MHHR01000023">
    <property type="protein sequence ID" value="OGY34073.1"/>
    <property type="molecule type" value="Genomic_DNA"/>
</dbReference>
<keyword evidence="6" id="KW-0227">DNA damage</keyword>
<dbReference type="Proteomes" id="UP000177528">
    <property type="component" value="Unassembled WGS sequence"/>
</dbReference>
<protein>
    <recommendedName>
        <fullName evidence="3">methylated-DNA--[protein]-cysteine S-methyltransferase</fullName>
        <ecNumber evidence="3">2.1.1.63</ecNumber>
    </recommendedName>
</protein>
<organism evidence="10 11">
    <name type="scientific">Candidatus Andersenbacteria bacterium RIFCSPHIGHO2_12_FULL_45_11</name>
    <dbReference type="NCBI Taxonomy" id="1797281"/>
    <lineage>
        <taxon>Bacteria</taxon>
        <taxon>Candidatus Anderseniibacteriota</taxon>
    </lineage>
</organism>
<reference evidence="10 11" key="1">
    <citation type="journal article" date="2016" name="Nat. Commun.">
        <title>Thousands of microbial genomes shed light on interconnected biogeochemical processes in an aquifer system.</title>
        <authorList>
            <person name="Anantharaman K."/>
            <person name="Brown C.T."/>
            <person name="Hug L.A."/>
            <person name="Sharon I."/>
            <person name="Castelle C.J."/>
            <person name="Probst A.J."/>
            <person name="Thomas B.C."/>
            <person name="Singh A."/>
            <person name="Wilkins M.J."/>
            <person name="Karaoz U."/>
            <person name="Brodie E.L."/>
            <person name="Williams K.H."/>
            <person name="Hubbard S.S."/>
            <person name="Banfield J.F."/>
        </authorList>
    </citation>
    <scope>NUCLEOTIDE SEQUENCE [LARGE SCALE GENOMIC DNA]</scope>
</reference>
<dbReference type="InterPro" id="IPR001497">
    <property type="entry name" value="MethylDNA_cys_MeTrfase_AS"/>
</dbReference>
<gene>
    <name evidence="10" type="ORF">A3D99_02360</name>
</gene>
<dbReference type="AlphaFoldDB" id="A0A1G1X275"/>
<dbReference type="PANTHER" id="PTHR10815">
    <property type="entry name" value="METHYLATED-DNA--PROTEIN-CYSTEINE METHYLTRANSFERASE"/>
    <property type="match status" value="1"/>
</dbReference>
<dbReference type="SUPFAM" id="SSF46767">
    <property type="entry name" value="Methylated DNA-protein cysteine methyltransferase, C-terminal domain"/>
    <property type="match status" value="1"/>
</dbReference>
<dbReference type="FunFam" id="1.10.10.10:FF:000214">
    <property type="entry name" value="Methylated-DNA--protein-cysteine methyltransferase"/>
    <property type="match status" value="1"/>
</dbReference>
<sequence>MQLSFTNRVLEIVKTIPRGNTMSYADVAEAAGSPGAARAVGSLMKQNHNPSVPCHRVIKSDGTPGEYNGGAEKKIALLRNEGANIR</sequence>